<dbReference type="InterPro" id="IPR047246">
    <property type="entry name" value="ThrRS_anticodon"/>
</dbReference>
<evidence type="ECO:0000313" key="18">
    <source>
        <dbReference type="Proteomes" id="UP000019801"/>
    </source>
</evidence>
<dbReference type="GO" id="GO:0046872">
    <property type="term" value="F:metal ion binding"/>
    <property type="evidence" value="ECO:0007669"/>
    <property type="project" value="UniProtKB-KW"/>
</dbReference>
<evidence type="ECO:0000256" key="13">
    <source>
        <dbReference type="ARBA" id="ARBA00049515"/>
    </source>
</evidence>
<evidence type="ECO:0000256" key="8">
    <source>
        <dbReference type="ARBA" id="ARBA00022833"/>
    </source>
</evidence>
<sequence length="688" mass="79312">MSLIGLNCLLLSFHEAIRNRSRNWIKGVCFMSCSVSLSFPDGSKRDYHSEMTGLELAESISKSLAKKALAYSLNGIIRDLSDPIEQSGQIEIITREDTRALELIRHDCAHVLAEAVQELFPGTQVTIGPVIENGFYYDFARQQPFTLDDLTIIEKKMREIIQRNKPFRKEVWSRKKAREIFSEKGELYKVELIDSIPDNQDLKVYYQGDWFDLCRGPHMQSTGQIGNAFKLMKVAGAYWRGDANNPMLTRIYGTAFANENDLKAYLHMLEEAEKRDHRRLGREMNLFHFQEEGPGMIFWHKKGWKMFQNLINYMRRRLDDHQYAEVNAPQVLDRSLWEISGHWGWYKENMFKAIPAAEDWDNENVYALKPMNCPGHVQIFKHGLKSYRDLPTRIAEFGVVHRYEPSGSLHGLMRVRCFTQDDAHIFCTDEQLADECLNINDLILSTYADFGFKEISLKLSTRPEKRVGSDALWDHAENIMESVLKTIETKSAGQIKTSILPGEGAFYGPKFEYTLKDAIGREWQCGTTQLDFNLPERFNAFYIDKDSEKRQPVMIHRAIFGSMERFLGILIENFSGHMPLWFAPEQIVVATITSEANEYAKKLTAKLKSVGLSTTLDLRNEKINYKIREHSLQKVPVILVCGKRESETNSVNMRRLGSTEQIFLSVEEVIEQLKNEATPPDLRRVINA</sequence>
<dbReference type="PRINTS" id="PR01047">
    <property type="entry name" value="TRNASYNTHTHR"/>
</dbReference>
<dbReference type="Pfam" id="PF07973">
    <property type="entry name" value="tRNA_SAD"/>
    <property type="match status" value="1"/>
</dbReference>
<dbReference type="InterPro" id="IPR018163">
    <property type="entry name" value="Thr/Ala-tRNA-synth_IIc_edit"/>
</dbReference>
<name>X5MH93_BARHN</name>
<dbReference type="GO" id="GO:0005524">
    <property type="term" value="F:ATP binding"/>
    <property type="evidence" value="ECO:0007669"/>
    <property type="project" value="UniProtKB-UniRule"/>
</dbReference>
<dbReference type="Pfam" id="PF00587">
    <property type="entry name" value="tRNA-synt_2b"/>
    <property type="match status" value="1"/>
</dbReference>
<dbReference type="InterPro" id="IPR033728">
    <property type="entry name" value="ThrRS_core"/>
</dbReference>
<keyword evidence="11 14" id="KW-0648">Protein biosynthesis</keyword>
<evidence type="ECO:0000256" key="3">
    <source>
        <dbReference type="ARBA" id="ARBA00022490"/>
    </source>
</evidence>
<dbReference type="CDD" id="cd01667">
    <property type="entry name" value="TGS_ThrRS"/>
    <property type="match status" value="1"/>
</dbReference>
<dbReference type="HAMAP" id="MF_00184">
    <property type="entry name" value="Thr_tRNA_synth"/>
    <property type="match status" value="1"/>
</dbReference>
<dbReference type="Pfam" id="PF03129">
    <property type="entry name" value="HGTP_anticodon"/>
    <property type="match status" value="1"/>
</dbReference>
<feature type="domain" description="TGS" evidence="16">
    <location>
        <begin position="31"/>
        <end position="94"/>
    </location>
</feature>
<dbReference type="EMBL" id="HG969191">
    <property type="protein sequence ID" value="CDO46845.1"/>
    <property type="molecule type" value="Genomic_DNA"/>
</dbReference>
<dbReference type="FunFam" id="3.40.50.800:FF:000001">
    <property type="entry name" value="Threonine--tRNA ligase"/>
    <property type="match status" value="1"/>
</dbReference>
<evidence type="ECO:0000256" key="5">
    <source>
        <dbReference type="ARBA" id="ARBA00022598"/>
    </source>
</evidence>
<proteinExistence type="inferred from homology"/>
<gene>
    <name evidence="17" type="primary">thrS_2</name>
    <name evidence="14" type="synonym">thrS</name>
    <name evidence="17" type="ORF">BM1374165_00835</name>
</gene>
<evidence type="ECO:0000256" key="1">
    <source>
        <dbReference type="ARBA" id="ARBA00008226"/>
    </source>
</evidence>
<evidence type="ECO:0000256" key="9">
    <source>
        <dbReference type="ARBA" id="ARBA00022840"/>
    </source>
</evidence>
<dbReference type="SUPFAM" id="SSF55681">
    <property type="entry name" value="Class II aaRS and biotin synthetases"/>
    <property type="match status" value="1"/>
</dbReference>
<dbReference type="Gene3D" id="3.40.50.800">
    <property type="entry name" value="Anticodon-binding domain"/>
    <property type="match status" value="1"/>
</dbReference>
<evidence type="ECO:0000256" key="12">
    <source>
        <dbReference type="ARBA" id="ARBA00023146"/>
    </source>
</evidence>
<keyword evidence="10 14" id="KW-0694">RNA-binding</keyword>
<evidence type="ECO:0000256" key="6">
    <source>
        <dbReference type="ARBA" id="ARBA00022723"/>
    </source>
</evidence>
<evidence type="ECO:0000313" key="17">
    <source>
        <dbReference type="EMBL" id="CDO46845.1"/>
    </source>
</evidence>
<dbReference type="PATRIC" id="fig|38323.4.peg.894"/>
<keyword evidence="12 14" id="KW-0030">Aminoacyl-tRNA synthetase</keyword>
<dbReference type="PANTHER" id="PTHR11451">
    <property type="entry name" value="THREONINE-TRNA LIGASE"/>
    <property type="match status" value="1"/>
</dbReference>
<dbReference type="InterPro" id="IPR006195">
    <property type="entry name" value="aa-tRNA-synth_II"/>
</dbReference>
<dbReference type="GO" id="GO:0004829">
    <property type="term" value="F:threonine-tRNA ligase activity"/>
    <property type="evidence" value="ECO:0007669"/>
    <property type="project" value="UniProtKB-UniRule"/>
</dbReference>
<dbReference type="STRING" id="38323.BM1374165_00835"/>
<dbReference type="Gene3D" id="3.10.20.30">
    <property type="match status" value="1"/>
</dbReference>
<dbReference type="PANTHER" id="PTHR11451:SF44">
    <property type="entry name" value="THREONINE--TRNA LIGASE, CHLOROPLASTIC_MITOCHONDRIAL 2"/>
    <property type="match status" value="1"/>
</dbReference>
<dbReference type="Proteomes" id="UP000019801">
    <property type="component" value="Chromosome I"/>
</dbReference>
<evidence type="ECO:0000259" key="16">
    <source>
        <dbReference type="PROSITE" id="PS51880"/>
    </source>
</evidence>
<dbReference type="Pfam" id="PF02824">
    <property type="entry name" value="TGS"/>
    <property type="match status" value="1"/>
</dbReference>
<dbReference type="PROSITE" id="PS51880">
    <property type="entry name" value="TGS"/>
    <property type="match status" value="1"/>
</dbReference>
<dbReference type="CDD" id="cd00771">
    <property type="entry name" value="ThrRS_core"/>
    <property type="match status" value="1"/>
</dbReference>
<evidence type="ECO:0000256" key="2">
    <source>
        <dbReference type="ARBA" id="ARBA00011738"/>
    </source>
</evidence>
<keyword evidence="5 14" id="KW-0436">Ligase</keyword>
<dbReference type="GO" id="GO:0006435">
    <property type="term" value="P:threonyl-tRNA aminoacylation"/>
    <property type="evidence" value="ECO:0007669"/>
    <property type="project" value="UniProtKB-UniRule"/>
</dbReference>
<dbReference type="SUPFAM" id="SSF52954">
    <property type="entry name" value="Class II aaRS ABD-related"/>
    <property type="match status" value="1"/>
</dbReference>
<comment type="similarity">
    <text evidence="1 14">Belongs to the class-II aminoacyl-tRNA synthetase family.</text>
</comment>
<dbReference type="InterPro" id="IPR036621">
    <property type="entry name" value="Anticodon-bd_dom_sf"/>
</dbReference>
<dbReference type="KEGG" id="bhs:BM1374165_00835"/>
<dbReference type="SUPFAM" id="SSF55186">
    <property type="entry name" value="ThrRS/AlaRS common domain"/>
    <property type="match status" value="1"/>
</dbReference>
<keyword evidence="3 14" id="KW-0963">Cytoplasm</keyword>
<organism evidence="17 18">
    <name type="scientific">Bartonella henselae</name>
    <name type="common">Rochalimaea henselae</name>
    <dbReference type="NCBI Taxonomy" id="38323"/>
    <lineage>
        <taxon>Bacteria</taxon>
        <taxon>Pseudomonadati</taxon>
        <taxon>Pseudomonadota</taxon>
        <taxon>Alphaproteobacteria</taxon>
        <taxon>Hyphomicrobiales</taxon>
        <taxon>Bartonellaceae</taxon>
        <taxon>Bartonella</taxon>
    </lineage>
</organism>
<comment type="cofactor">
    <cofactor evidence="14">
        <name>Zn(2+)</name>
        <dbReference type="ChEBI" id="CHEBI:29105"/>
    </cofactor>
    <text evidence="14">Binds 1 zinc ion per subunit.</text>
</comment>
<comment type="caution">
    <text evidence="14">Lacks conserved residue(s) required for the propagation of feature annotation.</text>
</comment>
<evidence type="ECO:0000256" key="11">
    <source>
        <dbReference type="ARBA" id="ARBA00022917"/>
    </source>
</evidence>
<comment type="catalytic activity">
    <reaction evidence="13 14">
        <text>tRNA(Thr) + L-threonine + ATP = L-threonyl-tRNA(Thr) + AMP + diphosphate + H(+)</text>
        <dbReference type="Rhea" id="RHEA:24624"/>
        <dbReference type="Rhea" id="RHEA-COMP:9670"/>
        <dbReference type="Rhea" id="RHEA-COMP:9704"/>
        <dbReference type="ChEBI" id="CHEBI:15378"/>
        <dbReference type="ChEBI" id="CHEBI:30616"/>
        <dbReference type="ChEBI" id="CHEBI:33019"/>
        <dbReference type="ChEBI" id="CHEBI:57926"/>
        <dbReference type="ChEBI" id="CHEBI:78442"/>
        <dbReference type="ChEBI" id="CHEBI:78534"/>
        <dbReference type="ChEBI" id="CHEBI:456215"/>
        <dbReference type="EC" id="6.1.1.3"/>
    </reaction>
</comment>
<protein>
    <recommendedName>
        <fullName evidence="14">Threonine--tRNA ligase</fullName>
        <ecNumber evidence="14">6.1.1.3</ecNumber>
    </recommendedName>
    <alternativeName>
        <fullName evidence="14">Threonyl-tRNA synthetase</fullName>
        <shortName evidence="14">ThrRS</shortName>
    </alternativeName>
</protein>
<evidence type="ECO:0000256" key="10">
    <source>
        <dbReference type="ARBA" id="ARBA00022884"/>
    </source>
</evidence>
<feature type="binding site" evidence="14">
    <location>
        <position position="424"/>
    </location>
    <ligand>
        <name>Zn(2+)</name>
        <dbReference type="ChEBI" id="CHEBI:29105"/>
        <note>catalytic</note>
    </ligand>
</feature>
<dbReference type="SMART" id="SM00863">
    <property type="entry name" value="tRNA_SAD"/>
    <property type="match status" value="1"/>
</dbReference>
<dbReference type="InterPro" id="IPR012675">
    <property type="entry name" value="Beta-grasp_dom_sf"/>
</dbReference>
<dbReference type="CDD" id="cd00860">
    <property type="entry name" value="ThrRS_anticodon"/>
    <property type="match status" value="1"/>
</dbReference>
<keyword evidence="6 14" id="KW-0479">Metal-binding</keyword>
<dbReference type="EC" id="6.1.1.3" evidence="14"/>
<feature type="domain" description="Aminoacyl-transfer RNA synthetases class-II family profile" evidence="15">
    <location>
        <begin position="295"/>
        <end position="579"/>
    </location>
</feature>
<evidence type="ECO:0000256" key="14">
    <source>
        <dbReference type="HAMAP-Rule" id="MF_00184"/>
    </source>
</evidence>
<dbReference type="PROSITE" id="PS50862">
    <property type="entry name" value="AA_TRNA_LIGASE_II"/>
    <property type="match status" value="1"/>
</dbReference>
<evidence type="ECO:0000259" key="15">
    <source>
        <dbReference type="PROSITE" id="PS50862"/>
    </source>
</evidence>
<comment type="subcellular location">
    <subcellularLocation>
        <location evidence="14">Cytoplasm</location>
    </subcellularLocation>
</comment>
<keyword evidence="8 14" id="KW-0862">Zinc</keyword>
<dbReference type="Gene3D" id="3.30.930.10">
    <property type="entry name" value="Bira Bifunctional Protein, Domain 2"/>
    <property type="match status" value="1"/>
</dbReference>
<dbReference type="SUPFAM" id="SSF81271">
    <property type="entry name" value="TGS-like"/>
    <property type="match status" value="1"/>
</dbReference>
<dbReference type="FunFam" id="3.30.980.10:FF:000005">
    <property type="entry name" value="Threonyl-tRNA synthetase, mitochondrial"/>
    <property type="match status" value="1"/>
</dbReference>
<feature type="binding site" evidence="14">
    <location>
        <position position="556"/>
    </location>
    <ligand>
        <name>Zn(2+)</name>
        <dbReference type="ChEBI" id="CHEBI:29105"/>
        <note>catalytic</note>
    </ligand>
</feature>
<keyword evidence="7 14" id="KW-0547">Nucleotide-binding</keyword>
<dbReference type="Gene3D" id="3.30.54.20">
    <property type="match status" value="1"/>
</dbReference>
<dbReference type="InterPro" id="IPR004154">
    <property type="entry name" value="Anticodon-bd"/>
</dbReference>
<dbReference type="GO" id="GO:0000049">
    <property type="term" value="F:tRNA binding"/>
    <property type="evidence" value="ECO:0007669"/>
    <property type="project" value="UniProtKB-KW"/>
</dbReference>
<keyword evidence="4 14" id="KW-0820">tRNA-binding</keyword>
<dbReference type="FunFam" id="3.30.54.20:FF:000002">
    <property type="entry name" value="Threonine--tRNA ligase"/>
    <property type="match status" value="1"/>
</dbReference>
<dbReference type="GO" id="GO:0005829">
    <property type="term" value="C:cytosol"/>
    <property type="evidence" value="ECO:0007669"/>
    <property type="project" value="TreeGrafter"/>
</dbReference>
<dbReference type="NCBIfam" id="TIGR00418">
    <property type="entry name" value="thrS"/>
    <property type="match status" value="1"/>
</dbReference>
<dbReference type="InterPro" id="IPR045864">
    <property type="entry name" value="aa-tRNA-synth_II/BPL/LPL"/>
</dbReference>
<comment type="subunit">
    <text evidence="2 14">Homodimer.</text>
</comment>
<dbReference type="Gene3D" id="3.30.980.10">
    <property type="entry name" value="Threonyl-trna Synthetase, Chain A, domain 2"/>
    <property type="match status" value="1"/>
</dbReference>
<dbReference type="InterPro" id="IPR012947">
    <property type="entry name" value="tRNA_SAD"/>
</dbReference>
<dbReference type="AlphaFoldDB" id="X5MH93"/>
<dbReference type="FunFam" id="3.30.930.10:FF:000002">
    <property type="entry name" value="Threonine--tRNA ligase"/>
    <property type="match status" value="1"/>
</dbReference>
<feature type="binding site" evidence="14">
    <location>
        <position position="373"/>
    </location>
    <ligand>
        <name>Zn(2+)</name>
        <dbReference type="ChEBI" id="CHEBI:29105"/>
        <note>catalytic</note>
    </ligand>
</feature>
<dbReference type="InterPro" id="IPR002320">
    <property type="entry name" value="Thr-tRNA-ligase_IIa"/>
</dbReference>
<evidence type="ECO:0000256" key="4">
    <source>
        <dbReference type="ARBA" id="ARBA00022555"/>
    </source>
</evidence>
<dbReference type="InterPro" id="IPR012676">
    <property type="entry name" value="TGS-like"/>
</dbReference>
<accession>X5MH93</accession>
<dbReference type="InterPro" id="IPR002314">
    <property type="entry name" value="aa-tRNA-synt_IIb"/>
</dbReference>
<reference evidence="18" key="1">
    <citation type="submission" date="2013-11" db="EMBL/GenBank/DDBJ databases">
        <title>Genome sequencing of Bartonella spp. isolated from human blood.</title>
        <authorList>
            <person name="Raoult D."/>
        </authorList>
    </citation>
    <scope>NUCLEOTIDE SEQUENCE</scope>
    <source>
        <strain evidence="18">BM1374165</strain>
    </source>
</reference>
<dbReference type="InterPro" id="IPR004095">
    <property type="entry name" value="TGS"/>
</dbReference>
<keyword evidence="9 14" id="KW-0067">ATP-binding</keyword>
<evidence type="ECO:0000256" key="7">
    <source>
        <dbReference type="ARBA" id="ARBA00022741"/>
    </source>
</evidence>